<evidence type="ECO:0000256" key="2">
    <source>
        <dbReference type="ARBA" id="ARBA00004524"/>
    </source>
</evidence>
<dbReference type="GO" id="GO:0005789">
    <property type="term" value="C:endoplasmic reticulum membrane"/>
    <property type="evidence" value="ECO:0007669"/>
    <property type="project" value="UniProtKB-SubCell"/>
</dbReference>
<dbReference type="GO" id="GO:0016712">
    <property type="term" value="F:oxidoreductase activity, acting on paired donors, with incorporation or reduction of molecular oxygen, reduced flavin or flavoprotein as one donor, and incorporation of one atom of oxygen"/>
    <property type="evidence" value="ECO:0007669"/>
    <property type="project" value="UniProtKB-EC"/>
</dbReference>
<accession>A0A6P5JSJ8</accession>
<keyword evidence="8" id="KW-0256">Endoplasmic reticulum</keyword>
<dbReference type="PANTHER" id="PTHR24300">
    <property type="entry name" value="CYTOCHROME P450 508A4-RELATED"/>
    <property type="match status" value="1"/>
</dbReference>
<dbReference type="InParanoid" id="A0A6P5JSJ8"/>
<organism evidence="14 15">
    <name type="scientific">Phascolarctos cinereus</name>
    <name type="common">Koala</name>
    <dbReference type="NCBI Taxonomy" id="38626"/>
    <lineage>
        <taxon>Eukaryota</taxon>
        <taxon>Metazoa</taxon>
        <taxon>Chordata</taxon>
        <taxon>Craniata</taxon>
        <taxon>Vertebrata</taxon>
        <taxon>Euteleostomi</taxon>
        <taxon>Mammalia</taxon>
        <taxon>Metatheria</taxon>
        <taxon>Diprotodontia</taxon>
        <taxon>Phascolarctidae</taxon>
        <taxon>Phascolarctos</taxon>
    </lineage>
</organism>
<dbReference type="Proteomes" id="UP000515140">
    <property type="component" value="Unplaced"/>
</dbReference>
<dbReference type="InterPro" id="IPR001128">
    <property type="entry name" value="Cyt_P450"/>
</dbReference>
<comment type="subcellular location">
    <subcellularLocation>
        <location evidence="3">Endoplasmic reticulum membrane</location>
    </subcellularLocation>
    <subcellularLocation>
        <location evidence="2">Microsome membrane</location>
    </subcellularLocation>
</comment>
<keyword evidence="14" id="KW-1185">Reference proteome</keyword>
<dbReference type="EC" id="1.14.14.1" evidence="5"/>
<dbReference type="RefSeq" id="XP_020836348.1">
    <property type="nucleotide sequence ID" value="XM_020980689.1"/>
</dbReference>
<evidence type="ECO:0000256" key="4">
    <source>
        <dbReference type="ARBA" id="ARBA00010617"/>
    </source>
</evidence>
<evidence type="ECO:0000256" key="12">
    <source>
        <dbReference type="ARBA" id="ARBA00023033"/>
    </source>
</evidence>
<dbReference type="GO" id="GO:0020037">
    <property type="term" value="F:heme binding"/>
    <property type="evidence" value="ECO:0007669"/>
    <property type="project" value="InterPro"/>
</dbReference>
<keyword evidence="7" id="KW-0479">Metal-binding</keyword>
<gene>
    <name evidence="15" type="primary">LOC110204467</name>
</gene>
<dbReference type="KEGG" id="pcw:110204467"/>
<evidence type="ECO:0000256" key="6">
    <source>
        <dbReference type="ARBA" id="ARBA00022617"/>
    </source>
</evidence>
<dbReference type="InterPro" id="IPR036396">
    <property type="entry name" value="Cyt_P450_sf"/>
</dbReference>
<evidence type="ECO:0000256" key="9">
    <source>
        <dbReference type="ARBA" id="ARBA00022848"/>
    </source>
</evidence>
<comment type="cofactor">
    <cofactor evidence="1">
        <name>heme</name>
        <dbReference type="ChEBI" id="CHEBI:30413"/>
    </cofactor>
</comment>
<protein>
    <recommendedName>
        <fullName evidence="5">unspecific monooxygenase</fullName>
        <ecNumber evidence="5">1.14.14.1</ecNumber>
    </recommendedName>
</protein>
<dbReference type="Gene3D" id="1.10.630.10">
    <property type="entry name" value="Cytochrome P450"/>
    <property type="match status" value="1"/>
</dbReference>
<evidence type="ECO:0000256" key="8">
    <source>
        <dbReference type="ARBA" id="ARBA00022824"/>
    </source>
</evidence>
<dbReference type="GO" id="GO:0006805">
    <property type="term" value="P:xenobiotic metabolic process"/>
    <property type="evidence" value="ECO:0007669"/>
    <property type="project" value="TreeGrafter"/>
</dbReference>
<dbReference type="InterPro" id="IPR050182">
    <property type="entry name" value="Cytochrome_P450_fam2"/>
</dbReference>
<dbReference type="SUPFAM" id="SSF48264">
    <property type="entry name" value="Cytochrome P450"/>
    <property type="match status" value="1"/>
</dbReference>
<dbReference type="PRINTS" id="PR00463">
    <property type="entry name" value="EP450I"/>
</dbReference>
<keyword evidence="9" id="KW-0492">Microsome</keyword>
<evidence type="ECO:0000256" key="5">
    <source>
        <dbReference type="ARBA" id="ARBA00012109"/>
    </source>
</evidence>
<evidence type="ECO:0000256" key="13">
    <source>
        <dbReference type="ARBA" id="ARBA00023136"/>
    </source>
</evidence>
<name>A0A6P5JSJ8_PHACI</name>
<reference evidence="15" key="1">
    <citation type="submission" date="2025-08" db="UniProtKB">
        <authorList>
            <consortium name="RefSeq"/>
        </authorList>
    </citation>
    <scope>IDENTIFICATION</scope>
    <source>
        <tissue evidence="15">Spleen</tissue>
    </source>
</reference>
<evidence type="ECO:0000313" key="14">
    <source>
        <dbReference type="Proteomes" id="UP000515140"/>
    </source>
</evidence>
<evidence type="ECO:0000256" key="10">
    <source>
        <dbReference type="ARBA" id="ARBA00023002"/>
    </source>
</evidence>
<dbReference type="AlphaFoldDB" id="A0A6P5JSJ8"/>
<evidence type="ECO:0000256" key="3">
    <source>
        <dbReference type="ARBA" id="ARBA00004586"/>
    </source>
</evidence>
<keyword evidence="10" id="KW-0560">Oxidoreductase</keyword>
<keyword evidence="12" id="KW-0503">Monooxygenase</keyword>
<evidence type="ECO:0000256" key="7">
    <source>
        <dbReference type="ARBA" id="ARBA00022723"/>
    </source>
</evidence>
<evidence type="ECO:0000313" key="15">
    <source>
        <dbReference type="RefSeq" id="XP_020836348.1"/>
    </source>
</evidence>
<dbReference type="GO" id="GO:0005506">
    <property type="term" value="F:iron ion binding"/>
    <property type="evidence" value="ECO:0007669"/>
    <property type="project" value="InterPro"/>
</dbReference>
<comment type="similarity">
    <text evidence="4">Belongs to the cytochrome P450 family.</text>
</comment>
<dbReference type="InterPro" id="IPR002401">
    <property type="entry name" value="Cyt_P450_E_grp-I"/>
</dbReference>
<dbReference type="GeneID" id="110204467"/>
<sequence>MFIGWAFPPLVSTNDDKSLPSELIPLRVVGPSVRNGSLGTHLYCPTDLCSFADLFVYMETRIQKEEASPGPIPLPIIGNILQLDLKNMPESLSKLAEKYGPIYTLHIGTRRVVVLHGYNIMKEALIDHGDNFMDRGILPMFGDVAKGHGKFSFLKRVTEKQNVWQSISSRTSSSGT</sequence>
<keyword evidence="6" id="KW-0349">Heme</keyword>
<dbReference type="PANTHER" id="PTHR24300:SF400">
    <property type="entry name" value="CYTOCHROME P450 2C9"/>
    <property type="match status" value="1"/>
</dbReference>
<proteinExistence type="inferred from homology"/>
<keyword evidence="13" id="KW-0472">Membrane</keyword>
<evidence type="ECO:0000256" key="11">
    <source>
        <dbReference type="ARBA" id="ARBA00023004"/>
    </source>
</evidence>
<dbReference type="Pfam" id="PF00067">
    <property type="entry name" value="p450"/>
    <property type="match status" value="1"/>
</dbReference>
<dbReference type="GO" id="GO:0006082">
    <property type="term" value="P:organic acid metabolic process"/>
    <property type="evidence" value="ECO:0007669"/>
    <property type="project" value="TreeGrafter"/>
</dbReference>
<keyword evidence="11" id="KW-0408">Iron</keyword>
<evidence type="ECO:0000256" key="1">
    <source>
        <dbReference type="ARBA" id="ARBA00001971"/>
    </source>
</evidence>